<dbReference type="SMART" id="SM00342">
    <property type="entry name" value="HTH_ARAC"/>
    <property type="match status" value="1"/>
</dbReference>
<dbReference type="GO" id="GO:0000160">
    <property type="term" value="P:phosphorelay signal transduction system"/>
    <property type="evidence" value="ECO:0007669"/>
    <property type="project" value="UniProtKB-KW"/>
</dbReference>
<evidence type="ECO:0000256" key="6">
    <source>
        <dbReference type="ARBA" id="ARBA00023125"/>
    </source>
</evidence>
<evidence type="ECO:0000256" key="3">
    <source>
        <dbReference type="ARBA" id="ARBA00022553"/>
    </source>
</evidence>
<dbReference type="STRING" id="1401.BK123_23630"/>
<evidence type="ECO:0000256" key="2">
    <source>
        <dbReference type="ARBA" id="ARBA00022490"/>
    </source>
</evidence>
<dbReference type="GO" id="GO:0043565">
    <property type="term" value="F:sequence-specific DNA binding"/>
    <property type="evidence" value="ECO:0007669"/>
    <property type="project" value="InterPro"/>
</dbReference>
<dbReference type="PROSITE" id="PS00041">
    <property type="entry name" value="HTH_ARAC_FAMILY_1"/>
    <property type="match status" value="1"/>
</dbReference>
<dbReference type="InterPro" id="IPR018060">
    <property type="entry name" value="HTH_AraC"/>
</dbReference>
<dbReference type="EMBL" id="MRTF01000008">
    <property type="protein sequence ID" value="OME90384.1"/>
    <property type="molecule type" value="Genomic_DNA"/>
</dbReference>
<dbReference type="PANTHER" id="PTHR42713:SF3">
    <property type="entry name" value="TRANSCRIPTIONAL REGULATORY PROTEIN HPTR"/>
    <property type="match status" value="1"/>
</dbReference>
<sequence length="400" mass="45575">MWKLLIADDEPKIRRGLKKVLPWEELNIQVVGEAEDGRQALDLINHLKPDILFVDINMPFFNGLDLLEKMKQALERCVVIVITGHDEFAYAQQALKLKVFDYILKPVVRNKLESVVARAIETLENTRQYEEHHKWVDYQLKSNSILIRDKFLVKWIDHLMGEDEVRKNLDFFGLQLGPTLGIVLLKVMSHLDTGGTHRAWDRELLEFAARNVTEDVVRSESAVVLNDAKGQIIVLVTITEAMDWLALGDKIQQRLETILEKVVLLDQSAVDDGIAGVPAAYRRLGDELTTKGSLSPVVVLAKRFIDRNYHQPELSLSEVANGVQVSPAYLSKQLKRELGLSFIDYLTKVRIEKAIQLMNDPAAKVYEIAEMVGYSSQHYFSNTFKRITGTAPLIYRKGQR</sequence>
<evidence type="ECO:0000256" key="7">
    <source>
        <dbReference type="ARBA" id="ARBA00023163"/>
    </source>
</evidence>
<name>A0A1R1AXK5_PAELA</name>
<evidence type="ECO:0000259" key="9">
    <source>
        <dbReference type="PROSITE" id="PS01124"/>
    </source>
</evidence>
<dbReference type="Pfam" id="PF12833">
    <property type="entry name" value="HTH_18"/>
    <property type="match status" value="1"/>
</dbReference>
<dbReference type="CDD" id="cd17536">
    <property type="entry name" value="REC_YesN-like"/>
    <property type="match status" value="1"/>
</dbReference>
<dbReference type="Gene3D" id="1.10.10.60">
    <property type="entry name" value="Homeodomain-like"/>
    <property type="match status" value="2"/>
</dbReference>
<reference evidence="11 12" key="1">
    <citation type="submission" date="2016-11" db="EMBL/GenBank/DDBJ databases">
        <title>Paenibacillus species isolates.</title>
        <authorList>
            <person name="Beno S.M."/>
        </authorList>
    </citation>
    <scope>NUCLEOTIDE SEQUENCE [LARGE SCALE GENOMIC DNA]</scope>
    <source>
        <strain evidence="11 12">FSL F4-0100</strain>
    </source>
</reference>
<dbReference type="PROSITE" id="PS01124">
    <property type="entry name" value="HTH_ARAC_FAMILY_2"/>
    <property type="match status" value="1"/>
</dbReference>
<dbReference type="Pfam" id="PF00072">
    <property type="entry name" value="Response_reg"/>
    <property type="match status" value="1"/>
</dbReference>
<feature type="modified residue" description="4-aspartylphosphate" evidence="8">
    <location>
        <position position="55"/>
    </location>
</feature>
<dbReference type="InterPro" id="IPR011006">
    <property type="entry name" value="CheY-like_superfamily"/>
</dbReference>
<dbReference type="PRINTS" id="PR00032">
    <property type="entry name" value="HTHARAC"/>
</dbReference>
<dbReference type="PROSITE" id="PS50110">
    <property type="entry name" value="RESPONSE_REGULATORY"/>
    <property type="match status" value="1"/>
</dbReference>
<keyword evidence="5" id="KW-0805">Transcription regulation</keyword>
<dbReference type="InterPro" id="IPR051552">
    <property type="entry name" value="HptR"/>
</dbReference>
<dbReference type="InterPro" id="IPR009057">
    <property type="entry name" value="Homeodomain-like_sf"/>
</dbReference>
<dbReference type="PANTHER" id="PTHR42713">
    <property type="entry name" value="HISTIDINE KINASE-RELATED"/>
    <property type="match status" value="1"/>
</dbReference>
<keyword evidence="2" id="KW-0963">Cytoplasm</keyword>
<comment type="subcellular location">
    <subcellularLocation>
        <location evidence="1">Cytoplasm</location>
    </subcellularLocation>
</comment>
<dbReference type="InterPro" id="IPR020449">
    <property type="entry name" value="Tscrpt_reg_AraC-type_HTH"/>
</dbReference>
<dbReference type="Gene3D" id="3.40.50.2300">
    <property type="match status" value="1"/>
</dbReference>
<evidence type="ECO:0000256" key="1">
    <source>
        <dbReference type="ARBA" id="ARBA00004496"/>
    </source>
</evidence>
<dbReference type="GO" id="GO:0005737">
    <property type="term" value="C:cytoplasm"/>
    <property type="evidence" value="ECO:0007669"/>
    <property type="project" value="UniProtKB-SubCell"/>
</dbReference>
<organism evidence="11 12">
    <name type="scientific">Paenibacillus lautus</name>
    <name type="common">Bacillus lautus</name>
    <dbReference type="NCBI Taxonomy" id="1401"/>
    <lineage>
        <taxon>Bacteria</taxon>
        <taxon>Bacillati</taxon>
        <taxon>Bacillota</taxon>
        <taxon>Bacilli</taxon>
        <taxon>Bacillales</taxon>
        <taxon>Paenibacillaceae</taxon>
        <taxon>Paenibacillus</taxon>
    </lineage>
</organism>
<proteinExistence type="predicted"/>
<evidence type="ECO:0000313" key="12">
    <source>
        <dbReference type="Proteomes" id="UP000187074"/>
    </source>
</evidence>
<dbReference type="InterPro" id="IPR018062">
    <property type="entry name" value="HTH_AraC-typ_CS"/>
</dbReference>
<keyword evidence="7" id="KW-0804">Transcription</keyword>
<dbReference type="SUPFAM" id="SSF52172">
    <property type="entry name" value="CheY-like"/>
    <property type="match status" value="1"/>
</dbReference>
<evidence type="ECO:0000256" key="5">
    <source>
        <dbReference type="ARBA" id="ARBA00023015"/>
    </source>
</evidence>
<dbReference type="RefSeq" id="WP_076324904.1">
    <property type="nucleotide sequence ID" value="NZ_MRTF01000008.1"/>
</dbReference>
<dbReference type="AlphaFoldDB" id="A0A1R1AXK5"/>
<keyword evidence="3 8" id="KW-0597">Phosphoprotein</keyword>
<protein>
    <recommendedName>
        <fullName evidence="13">DNA-binding response regulator</fullName>
    </recommendedName>
</protein>
<keyword evidence="4" id="KW-0902">Two-component regulatory system</keyword>
<comment type="caution">
    <text evidence="11">The sequence shown here is derived from an EMBL/GenBank/DDBJ whole genome shotgun (WGS) entry which is preliminary data.</text>
</comment>
<keyword evidence="6" id="KW-0238">DNA-binding</keyword>
<evidence type="ECO:0000256" key="8">
    <source>
        <dbReference type="PROSITE-ProRule" id="PRU00169"/>
    </source>
</evidence>
<evidence type="ECO:0000313" key="11">
    <source>
        <dbReference type="EMBL" id="OME90384.1"/>
    </source>
</evidence>
<feature type="domain" description="HTH araC/xylS-type" evidence="9">
    <location>
        <begin position="299"/>
        <end position="398"/>
    </location>
</feature>
<evidence type="ECO:0000256" key="4">
    <source>
        <dbReference type="ARBA" id="ARBA00023012"/>
    </source>
</evidence>
<accession>A0A1R1AXK5</accession>
<dbReference type="Proteomes" id="UP000187074">
    <property type="component" value="Unassembled WGS sequence"/>
</dbReference>
<dbReference type="InterPro" id="IPR001789">
    <property type="entry name" value="Sig_transdc_resp-reg_receiver"/>
</dbReference>
<dbReference type="SMART" id="SM00448">
    <property type="entry name" value="REC"/>
    <property type="match status" value="1"/>
</dbReference>
<evidence type="ECO:0000259" key="10">
    <source>
        <dbReference type="PROSITE" id="PS50110"/>
    </source>
</evidence>
<gene>
    <name evidence="11" type="ORF">BK123_23630</name>
</gene>
<feature type="domain" description="Response regulatory" evidence="10">
    <location>
        <begin position="3"/>
        <end position="120"/>
    </location>
</feature>
<dbReference type="SUPFAM" id="SSF46689">
    <property type="entry name" value="Homeodomain-like"/>
    <property type="match status" value="2"/>
</dbReference>
<dbReference type="GO" id="GO:0003700">
    <property type="term" value="F:DNA-binding transcription factor activity"/>
    <property type="evidence" value="ECO:0007669"/>
    <property type="project" value="InterPro"/>
</dbReference>
<evidence type="ECO:0008006" key="13">
    <source>
        <dbReference type="Google" id="ProtNLM"/>
    </source>
</evidence>